<keyword evidence="4" id="KW-0677">Repeat</keyword>
<evidence type="ECO:0000256" key="2">
    <source>
        <dbReference type="ARBA" id="ARBA00022475"/>
    </source>
</evidence>
<dbReference type="AlphaFoldDB" id="A0A3B0P2E5"/>
<reference evidence="11" key="1">
    <citation type="submission" date="2018-06" db="EMBL/GenBank/DDBJ databases">
        <authorList>
            <consortium name="Pathogen Informatics"/>
        </authorList>
    </citation>
    <scope>NUCLEOTIDE SEQUENCE [LARGE SCALE GENOMIC DNA]</scope>
    <source>
        <strain evidence="11">NCTC10135</strain>
    </source>
</reference>
<keyword evidence="5" id="KW-0472">Membrane</keyword>
<dbReference type="RefSeq" id="WP_002881514.1">
    <property type="nucleotide sequence ID" value="NZ_LS991949.1"/>
</dbReference>
<feature type="coiled-coil region" evidence="8">
    <location>
        <begin position="38"/>
        <end position="83"/>
    </location>
</feature>
<keyword evidence="6" id="KW-0564">Palmitate</keyword>
<accession>A0A3B0P2E5</accession>
<evidence type="ECO:0008006" key="12">
    <source>
        <dbReference type="Google" id="ProtNLM"/>
    </source>
</evidence>
<feature type="chain" id="PRO_5017255097" description="Lipoprotein" evidence="9">
    <location>
        <begin position="24"/>
        <end position="96"/>
    </location>
</feature>
<protein>
    <recommendedName>
        <fullName evidence="12">Lipoprotein</fullName>
    </recommendedName>
</protein>
<dbReference type="Proteomes" id="UP000259864">
    <property type="component" value="Chromosome 1"/>
</dbReference>
<feature type="signal peptide" evidence="9">
    <location>
        <begin position="1"/>
        <end position="23"/>
    </location>
</feature>
<dbReference type="KEGG" id="mala:NCTC10135_00994"/>
<gene>
    <name evidence="10" type="ORF">NCTC10135_00994</name>
</gene>
<comment type="subcellular location">
    <subcellularLocation>
        <location evidence="1">Cell membrane</location>
        <topology evidence="1">Lipid-anchor</topology>
    </subcellularLocation>
</comment>
<evidence type="ECO:0000256" key="1">
    <source>
        <dbReference type="ARBA" id="ARBA00004193"/>
    </source>
</evidence>
<dbReference type="PROSITE" id="PS51257">
    <property type="entry name" value="PROKAR_LIPOPROTEIN"/>
    <property type="match status" value="1"/>
</dbReference>
<keyword evidence="7" id="KW-0449">Lipoprotein</keyword>
<sequence>MKKSSKLLLSLSSISVVSLPLLAISCTETEKQLFEKEIKSVEDYIKNTKDLKEEIKDKLNKKVTEAKEQLNKLEKDEEIKKAREAFKKEVEEIKKG</sequence>
<keyword evidence="8" id="KW-0175">Coiled coil</keyword>
<evidence type="ECO:0000256" key="7">
    <source>
        <dbReference type="ARBA" id="ARBA00023288"/>
    </source>
</evidence>
<organism evidence="10 11">
    <name type="scientific">Metamycoplasma alkalescens</name>
    <dbReference type="NCBI Taxonomy" id="45363"/>
    <lineage>
        <taxon>Bacteria</taxon>
        <taxon>Bacillati</taxon>
        <taxon>Mycoplasmatota</taxon>
        <taxon>Mycoplasmoidales</taxon>
        <taxon>Metamycoplasmataceae</taxon>
        <taxon>Metamycoplasma</taxon>
    </lineage>
</organism>
<evidence type="ECO:0000256" key="3">
    <source>
        <dbReference type="ARBA" id="ARBA00022729"/>
    </source>
</evidence>
<keyword evidence="2" id="KW-1003">Cell membrane</keyword>
<evidence type="ECO:0000256" key="6">
    <source>
        <dbReference type="ARBA" id="ARBA00023139"/>
    </source>
</evidence>
<dbReference type="GO" id="GO:0005886">
    <property type="term" value="C:plasma membrane"/>
    <property type="evidence" value="ECO:0007669"/>
    <property type="project" value="UniProtKB-SubCell"/>
</dbReference>
<name>A0A3B0P2E5_9BACT</name>
<evidence type="ECO:0000256" key="4">
    <source>
        <dbReference type="ARBA" id="ARBA00022737"/>
    </source>
</evidence>
<dbReference type="EMBL" id="LS991949">
    <property type="protein sequence ID" value="SYV90470.1"/>
    <property type="molecule type" value="Genomic_DNA"/>
</dbReference>
<evidence type="ECO:0000256" key="5">
    <source>
        <dbReference type="ARBA" id="ARBA00023136"/>
    </source>
</evidence>
<evidence type="ECO:0000256" key="8">
    <source>
        <dbReference type="SAM" id="Coils"/>
    </source>
</evidence>
<evidence type="ECO:0000313" key="10">
    <source>
        <dbReference type="EMBL" id="SYV90470.1"/>
    </source>
</evidence>
<evidence type="ECO:0000256" key="9">
    <source>
        <dbReference type="SAM" id="SignalP"/>
    </source>
</evidence>
<proteinExistence type="predicted"/>
<dbReference type="InterPro" id="IPR049890">
    <property type="entry name" value="VlpA-F-like_signal"/>
</dbReference>
<dbReference type="NCBIfam" id="NF033817">
    <property type="entry name" value="Mplas_variab_LP"/>
    <property type="match status" value="1"/>
</dbReference>
<evidence type="ECO:0000313" key="11">
    <source>
        <dbReference type="Proteomes" id="UP000259864"/>
    </source>
</evidence>
<keyword evidence="3 9" id="KW-0732">Signal</keyword>